<protein>
    <recommendedName>
        <fullName evidence="3">Phasin protein</fullName>
    </recommendedName>
</protein>
<sequence>MKTLEPTKFVQQILDFQKTAFDNTFNAMIMVQGQTEKMTETFLTKNSMIPEEGQKMLQEWMLAFKKGQEDFKKTMDENFKKFESFVSETAGKADKSAGKAAK</sequence>
<accession>A0A562RIR1</accession>
<dbReference type="RefSeq" id="WP_144685511.1">
    <property type="nucleotide sequence ID" value="NZ_VLLC01000019.1"/>
</dbReference>
<dbReference type="OrthoDB" id="5421915at2"/>
<name>A0A562RIR1_9BACT</name>
<evidence type="ECO:0000313" key="2">
    <source>
        <dbReference type="Proteomes" id="UP000318307"/>
    </source>
</evidence>
<evidence type="ECO:0000313" key="1">
    <source>
        <dbReference type="EMBL" id="TWI68931.1"/>
    </source>
</evidence>
<gene>
    <name evidence="1" type="ORF">LZ24_02405</name>
</gene>
<reference evidence="1 2" key="1">
    <citation type="submission" date="2019-07" db="EMBL/GenBank/DDBJ databases">
        <title>Genome sequencing of 100 strains of the haloalkaliphilic chemolithoautotrophic sulfur-oxidizing bacterium Thioalkalivibrio.</title>
        <authorList>
            <person name="Muyzer G."/>
        </authorList>
    </citation>
    <scope>NUCLEOTIDE SEQUENCE [LARGE SCALE GENOMIC DNA]</scope>
    <source>
        <strain evidence="1 2">ASO4-4</strain>
    </source>
</reference>
<comment type="caution">
    <text evidence="1">The sequence shown here is derived from an EMBL/GenBank/DDBJ whole genome shotgun (WGS) entry which is preliminary data.</text>
</comment>
<keyword evidence="2" id="KW-1185">Reference proteome</keyword>
<dbReference type="Proteomes" id="UP000318307">
    <property type="component" value="Unassembled WGS sequence"/>
</dbReference>
<dbReference type="AlphaFoldDB" id="A0A562RIR1"/>
<evidence type="ECO:0008006" key="3">
    <source>
        <dbReference type="Google" id="ProtNLM"/>
    </source>
</evidence>
<organism evidence="1 2">
    <name type="scientific">Desulfobotulus alkaliphilus</name>
    <dbReference type="NCBI Taxonomy" id="622671"/>
    <lineage>
        <taxon>Bacteria</taxon>
        <taxon>Pseudomonadati</taxon>
        <taxon>Thermodesulfobacteriota</taxon>
        <taxon>Desulfobacteria</taxon>
        <taxon>Desulfobacterales</taxon>
        <taxon>Desulfobacteraceae</taxon>
        <taxon>Desulfobotulus</taxon>
    </lineage>
</organism>
<dbReference type="EMBL" id="VLLC01000019">
    <property type="protein sequence ID" value="TWI68931.1"/>
    <property type="molecule type" value="Genomic_DNA"/>
</dbReference>
<proteinExistence type="predicted"/>